<keyword evidence="11" id="KW-1015">Disulfide bond</keyword>
<dbReference type="Gene3D" id="3.40.30.10">
    <property type="entry name" value="Glutaredoxin"/>
    <property type="match status" value="1"/>
</dbReference>
<gene>
    <name evidence="15" type="ORF">DGUA_6G012716</name>
</gene>
<proteinExistence type="inferred from homology"/>
<dbReference type="Proteomes" id="UP000268350">
    <property type="component" value="Unassembled WGS sequence"/>
</dbReference>
<feature type="signal peptide" evidence="14">
    <location>
        <begin position="1"/>
        <end position="26"/>
    </location>
</feature>
<comment type="similarity">
    <text evidence="3">Belongs to the OST3/OST6 family.</text>
</comment>
<dbReference type="OMA" id="VLFGMYS"/>
<evidence type="ECO:0000256" key="13">
    <source>
        <dbReference type="SAM" id="Phobius"/>
    </source>
</evidence>
<evidence type="ECO:0000256" key="2">
    <source>
        <dbReference type="ARBA" id="ARBA00004477"/>
    </source>
</evidence>
<feature type="transmembrane region" description="Helical" evidence="13">
    <location>
        <begin position="266"/>
        <end position="284"/>
    </location>
</feature>
<comment type="subcellular location">
    <subcellularLocation>
        <location evidence="2">Endoplasmic reticulum membrane</location>
        <topology evidence="2">Multi-pass membrane protein</topology>
    </subcellularLocation>
</comment>
<evidence type="ECO:0000256" key="7">
    <source>
        <dbReference type="ARBA" id="ARBA00022824"/>
    </source>
</evidence>
<comment type="pathway">
    <text evidence="12">Protein modification.</text>
</comment>
<dbReference type="FunFam" id="3.40.30.10:FF:000009">
    <property type="entry name" value="Tumor suppressor candidate 3"/>
    <property type="match status" value="1"/>
</dbReference>
<keyword evidence="8" id="KW-0460">Magnesium</keyword>
<feature type="transmembrane region" description="Helical" evidence="13">
    <location>
        <begin position="214"/>
        <end position="233"/>
    </location>
</feature>
<keyword evidence="7" id="KW-0256">Endoplasmic reticulum</keyword>
<dbReference type="GO" id="GO:0008250">
    <property type="term" value="C:oligosaccharyltransferase complex"/>
    <property type="evidence" value="ECO:0007669"/>
    <property type="project" value="TreeGrafter"/>
</dbReference>
<evidence type="ECO:0000256" key="3">
    <source>
        <dbReference type="ARBA" id="ARBA00009561"/>
    </source>
</evidence>
<evidence type="ECO:0000313" key="15">
    <source>
        <dbReference type="EMBL" id="SPP79808.1"/>
    </source>
</evidence>
<evidence type="ECO:0000256" key="9">
    <source>
        <dbReference type="ARBA" id="ARBA00022989"/>
    </source>
</evidence>
<evidence type="ECO:0000256" key="10">
    <source>
        <dbReference type="ARBA" id="ARBA00023136"/>
    </source>
</evidence>
<evidence type="ECO:0000256" key="14">
    <source>
        <dbReference type="SAM" id="SignalP"/>
    </source>
</evidence>
<dbReference type="InterPro" id="IPR036249">
    <property type="entry name" value="Thioredoxin-like_sf"/>
</dbReference>
<dbReference type="GO" id="GO:0018279">
    <property type="term" value="P:protein N-linked glycosylation via asparagine"/>
    <property type="evidence" value="ECO:0007669"/>
    <property type="project" value="TreeGrafter"/>
</dbReference>
<dbReference type="EMBL" id="OUUW01000004">
    <property type="protein sequence ID" value="SPP79808.1"/>
    <property type="molecule type" value="Genomic_DNA"/>
</dbReference>
<accession>A0A3B0K8F3</accession>
<organism evidence="15 16">
    <name type="scientific">Drosophila guanche</name>
    <name type="common">Fruit fly</name>
    <dbReference type="NCBI Taxonomy" id="7266"/>
    <lineage>
        <taxon>Eukaryota</taxon>
        <taxon>Metazoa</taxon>
        <taxon>Ecdysozoa</taxon>
        <taxon>Arthropoda</taxon>
        <taxon>Hexapoda</taxon>
        <taxon>Insecta</taxon>
        <taxon>Pterygota</taxon>
        <taxon>Neoptera</taxon>
        <taxon>Endopterygota</taxon>
        <taxon>Diptera</taxon>
        <taxon>Brachycera</taxon>
        <taxon>Muscomorpha</taxon>
        <taxon>Ephydroidea</taxon>
        <taxon>Drosophilidae</taxon>
        <taxon>Drosophila</taxon>
        <taxon>Sophophora</taxon>
    </lineage>
</organism>
<feature type="transmembrane region" description="Helical" evidence="13">
    <location>
        <begin position="183"/>
        <end position="202"/>
    </location>
</feature>
<evidence type="ECO:0000256" key="5">
    <source>
        <dbReference type="ARBA" id="ARBA00022692"/>
    </source>
</evidence>
<keyword evidence="5 13" id="KW-0812">Transmembrane</keyword>
<sequence length="330" mass="36991">MRLVRNTLLGALLVLAVCLIYAAAQAKPKTGLSLSEKVQNLVEMNAKKPLLRFNGPKFREYVKNSPRNYSMIVMLTALAPSRQCQICRHAHDEFAIVANSYRFSSVYSNKLFFAMVDFDEGSEVFQLLRLNTAPVFMHFPAKGKPKGADTMDIHRVGFAADSIAKFVAERVDVTIRIFRPPNYSGTVAMITLVALVGSFLYIRRNNLEFLYNKNLWGAIAVFFCFAMISGQMWNHIRGPPLVHKSQNGGVAYIHGSSQGQLVVETYIVMFLNAMIVLGMILLIESGTSKGHNKNRIMAMVGLVLVTVFFSFLLSVFRSKAQGYPYSFLFK</sequence>
<keyword evidence="10 13" id="KW-0472">Membrane</keyword>
<name>A0A3B0K8F3_DROGU</name>
<evidence type="ECO:0000313" key="16">
    <source>
        <dbReference type="Proteomes" id="UP000268350"/>
    </source>
</evidence>
<dbReference type="PANTHER" id="PTHR12692:SF0">
    <property type="entry name" value="GH11935P"/>
    <property type="match status" value="1"/>
</dbReference>
<evidence type="ECO:0000256" key="6">
    <source>
        <dbReference type="ARBA" id="ARBA00022729"/>
    </source>
</evidence>
<keyword evidence="9 13" id="KW-1133">Transmembrane helix</keyword>
<dbReference type="SUPFAM" id="SSF52833">
    <property type="entry name" value="Thioredoxin-like"/>
    <property type="match status" value="1"/>
</dbReference>
<evidence type="ECO:0000256" key="12">
    <source>
        <dbReference type="ARBA" id="ARBA00043952"/>
    </source>
</evidence>
<keyword evidence="4" id="KW-0813">Transport</keyword>
<evidence type="ECO:0000256" key="8">
    <source>
        <dbReference type="ARBA" id="ARBA00022842"/>
    </source>
</evidence>
<feature type="transmembrane region" description="Helical" evidence="13">
    <location>
        <begin position="296"/>
        <end position="316"/>
    </location>
</feature>
<reference evidence="16" key="1">
    <citation type="submission" date="2018-01" db="EMBL/GenBank/DDBJ databases">
        <authorList>
            <person name="Alioto T."/>
            <person name="Alioto T."/>
        </authorList>
    </citation>
    <scope>NUCLEOTIDE SEQUENCE [LARGE SCALE GENOMIC DNA]</scope>
</reference>
<dbReference type="InterPro" id="IPR021149">
    <property type="entry name" value="OligosaccharylTrfase_OST3/OST6"/>
</dbReference>
<comment type="function">
    <text evidence="1">Subunit of the oligosaccharyl transferase (OST) complex that catalyzes the initial transfer of a defined glycan (Glc(3)Man(9)GlcNAc(2) in eukaryotes) from the lipid carrier dolichol-pyrophosphate to an asparagine residue within an Asn-X-Ser/Thr consensus motif in nascent polypeptide chains, the first step in protein N-glycosylation. N-glycosylation occurs cotranslationally and the complex associates with the Sec61 complex at the channel-forming translocon complex that mediates protein translocation across the endoplasmic reticulum (ER). All subunits are required for a maximal enzyme activity.</text>
</comment>
<evidence type="ECO:0000256" key="4">
    <source>
        <dbReference type="ARBA" id="ARBA00022448"/>
    </source>
</evidence>
<keyword evidence="6 14" id="KW-0732">Signal</keyword>
<feature type="chain" id="PRO_5017342939" evidence="14">
    <location>
        <begin position="27"/>
        <end position="330"/>
    </location>
</feature>
<dbReference type="GO" id="GO:0015693">
    <property type="term" value="P:magnesium ion transport"/>
    <property type="evidence" value="ECO:0007669"/>
    <property type="project" value="UniProtKB-ARBA"/>
</dbReference>
<evidence type="ECO:0000256" key="1">
    <source>
        <dbReference type="ARBA" id="ARBA00002791"/>
    </source>
</evidence>
<protein>
    <submittedName>
        <fullName evidence="15">Blast:Tumor suppressor candidate 3</fullName>
    </submittedName>
</protein>
<keyword evidence="16" id="KW-1185">Reference proteome</keyword>
<dbReference type="OrthoDB" id="67566at2759"/>
<evidence type="ECO:0000256" key="11">
    <source>
        <dbReference type="ARBA" id="ARBA00023157"/>
    </source>
</evidence>
<dbReference type="STRING" id="7266.A0A3B0K8F3"/>
<dbReference type="AlphaFoldDB" id="A0A3B0K8F3"/>
<dbReference type="PANTHER" id="PTHR12692">
    <property type="entry name" value="DOLICHYL-DIPHOSPHOOLIGOSACCHARIDE--PROTEIN GLYCOSYLTRANSFERASE-RELATED"/>
    <property type="match status" value="1"/>
</dbReference>
<dbReference type="Pfam" id="PF04756">
    <property type="entry name" value="OST3_OST6"/>
    <property type="match status" value="1"/>
</dbReference>